<organism evidence="2 3">
    <name type="scientific">Elstera litoralis</name>
    <dbReference type="NCBI Taxonomy" id="552518"/>
    <lineage>
        <taxon>Bacteria</taxon>
        <taxon>Pseudomonadati</taxon>
        <taxon>Pseudomonadota</taxon>
        <taxon>Alphaproteobacteria</taxon>
        <taxon>Rhodospirillales</taxon>
        <taxon>Rhodospirillaceae</taxon>
        <taxon>Elstera</taxon>
    </lineage>
</organism>
<dbReference type="EMBL" id="LAJY01000888">
    <property type="protein sequence ID" value="KJV06795.1"/>
    <property type="molecule type" value="Genomic_DNA"/>
</dbReference>
<protein>
    <recommendedName>
        <fullName evidence="1">DUF5648 domain-containing protein</fullName>
    </recommendedName>
</protein>
<comment type="caution">
    <text evidence="2">The sequence shown here is derived from an EMBL/GenBank/DDBJ whole genome shotgun (WGS) entry which is preliminary data.</text>
</comment>
<dbReference type="SUPFAM" id="SSF55486">
    <property type="entry name" value="Metalloproteases ('zincins'), catalytic domain"/>
    <property type="match status" value="1"/>
</dbReference>
<evidence type="ECO:0000259" key="1">
    <source>
        <dbReference type="Pfam" id="PF18885"/>
    </source>
</evidence>
<accession>A0A0F3IJ55</accession>
<sequence>MYESAIAHELRTGYSSNGTSSDLTININAYNLRYLYIDDNPYDGAGGIASNQYDLTGLMVHEIGHGLGFYADRDDTTGAYFYYKSVWDDRIQMVGSQPYFVGENVSRYYGNSVPLTRGDLSHVGNGSDVGSDLWNSMMAPYITPGVRFGVTSLEKAMLADMGIGTNQSDILKVHFENTGRSVTLDAGAGTDTIVYYGNRSSYTVYYAASVGGYVVKGNGFTDTLRSAEQIRFDNGTFWVEDLADMTTGVHRFYNTATNTHFFTGSNAEAYKLRATAPQFIDEGFAFANTNATGGLDVFRFLNKETGAFFYTISTQERDNIRNSLPLFEYQSSSFKALTSDRGPQEELYRFYNSATNSHFFTVSESERDTIIATLPTFKYEGVAFYVDVLG</sequence>
<evidence type="ECO:0000313" key="3">
    <source>
        <dbReference type="Proteomes" id="UP000033774"/>
    </source>
</evidence>
<proteinExistence type="predicted"/>
<name>A0A0F3IJ55_9PROT</name>
<keyword evidence="3" id="KW-1185">Reference proteome</keyword>
<evidence type="ECO:0000313" key="2">
    <source>
        <dbReference type="EMBL" id="KJV06795.1"/>
    </source>
</evidence>
<dbReference type="AlphaFoldDB" id="A0A0F3IJ55"/>
<reference evidence="2 3" key="1">
    <citation type="submission" date="2015-03" db="EMBL/GenBank/DDBJ databases">
        <title>Draft genome sequence of Elstera litoralis.</title>
        <authorList>
            <person name="Rahalkar M.C."/>
            <person name="Dhakephalkar P.K."/>
            <person name="Pore S.D."/>
            <person name="Arora P."/>
            <person name="Kapse N.G."/>
            <person name="Pandit P.S."/>
        </authorList>
    </citation>
    <scope>NUCLEOTIDE SEQUENCE [LARGE SCALE GENOMIC DNA]</scope>
    <source>
        <strain evidence="2 3">Dia-1</strain>
    </source>
</reference>
<dbReference type="InterPro" id="IPR043708">
    <property type="entry name" value="DUF5648"/>
</dbReference>
<dbReference type="Proteomes" id="UP000033774">
    <property type="component" value="Unassembled WGS sequence"/>
</dbReference>
<dbReference type="Pfam" id="PF18885">
    <property type="entry name" value="DUF5648"/>
    <property type="match status" value="1"/>
</dbReference>
<feature type="domain" description="DUF5648" evidence="1">
    <location>
        <begin position="249"/>
        <end position="386"/>
    </location>
</feature>
<gene>
    <name evidence="2" type="ORF">VZ95_20530</name>
</gene>